<organism evidence="2">
    <name type="scientific">Caenorhabditis brenneri</name>
    <name type="common">Nematode worm</name>
    <dbReference type="NCBI Taxonomy" id="135651"/>
    <lineage>
        <taxon>Eukaryota</taxon>
        <taxon>Metazoa</taxon>
        <taxon>Ecdysozoa</taxon>
        <taxon>Nematoda</taxon>
        <taxon>Chromadorea</taxon>
        <taxon>Rhabditida</taxon>
        <taxon>Rhabditina</taxon>
        <taxon>Rhabditomorpha</taxon>
        <taxon>Rhabditoidea</taxon>
        <taxon>Rhabditidae</taxon>
        <taxon>Peloderinae</taxon>
        <taxon>Caenorhabditis</taxon>
    </lineage>
</organism>
<sequence length="279" mass="32565">MSKKLRVIMDGITYNCRYTEKSNARVLFTGCNGYEKNFKFIYYLLDLFRTHMKRIQVILNEIKNIPRFLSEPFTHQIEDSILSSGGVSTAKINKFFENLKLNQPLSLAGIFSPTKRKIELNDILLNSNDLNLKNIMGITGETLLNFNGSHLYLSVCSPGLGTDDLITFIRKWLNGNDTKLCEVIIHFDQGFECDQQKIVSEFDTKQWDPTERARDYIIKGRLYYQKLPDGTRRDYAIKATGHDIERRDGLLATIRFSDCRRWFGFLVWHNRWPGPPQYR</sequence>
<dbReference type="OrthoDB" id="5777451at2759"/>
<dbReference type="EMBL" id="GL379792">
    <property type="protein sequence ID" value="EGT54140.1"/>
    <property type="molecule type" value="Genomic_DNA"/>
</dbReference>
<keyword evidence="2" id="KW-1185">Reference proteome</keyword>
<protein>
    <recommendedName>
        <fullName evidence="3">F-box associated domain-containing protein</fullName>
    </recommendedName>
</protein>
<dbReference type="eggNOG" id="ENOG502THKP">
    <property type="taxonomic scope" value="Eukaryota"/>
</dbReference>
<dbReference type="PANTHER" id="PTHR21503">
    <property type="entry name" value="F-BOX-CONTAINING HYPOTHETICAL PROTEIN C.ELEGANS"/>
    <property type="match status" value="1"/>
</dbReference>
<evidence type="ECO:0008006" key="3">
    <source>
        <dbReference type="Google" id="ProtNLM"/>
    </source>
</evidence>
<reference evidence="2" key="1">
    <citation type="submission" date="2011-07" db="EMBL/GenBank/DDBJ databases">
        <authorList>
            <consortium name="Caenorhabditis brenneri Sequencing and Analysis Consortium"/>
            <person name="Wilson R.K."/>
        </authorList>
    </citation>
    <scope>NUCLEOTIDE SEQUENCE [LARGE SCALE GENOMIC DNA]</scope>
    <source>
        <strain evidence="2">PB2801</strain>
    </source>
</reference>
<evidence type="ECO:0000313" key="2">
    <source>
        <dbReference type="Proteomes" id="UP000008068"/>
    </source>
</evidence>
<name>G0MF65_CAEBE</name>
<dbReference type="PANTHER" id="PTHR21503:SF8">
    <property type="entry name" value="F-BOX ASSOCIATED DOMAIN-CONTAINING PROTEIN-RELATED"/>
    <property type="match status" value="1"/>
</dbReference>
<dbReference type="HOGENOM" id="CLU_072403_0_0_1"/>
<accession>G0MF65</accession>
<dbReference type="Proteomes" id="UP000008068">
    <property type="component" value="Unassembled WGS sequence"/>
</dbReference>
<dbReference type="InParanoid" id="G0MF65"/>
<dbReference type="AlphaFoldDB" id="G0MF65"/>
<gene>
    <name evidence="1" type="ORF">CAEBREN_23095</name>
</gene>
<dbReference type="OMA" id="THQIEDS"/>
<evidence type="ECO:0000313" key="1">
    <source>
        <dbReference type="EMBL" id="EGT54140.1"/>
    </source>
</evidence>
<proteinExistence type="predicted"/>